<feature type="transmembrane region" description="Helical" evidence="7">
    <location>
        <begin position="427"/>
        <end position="449"/>
    </location>
</feature>
<gene>
    <name evidence="8" type="ORF">ABIG07_004596</name>
</gene>
<feature type="transmembrane region" description="Helical" evidence="7">
    <location>
        <begin position="367"/>
        <end position="387"/>
    </location>
</feature>
<sequence>MNSPETFRPAKPHSATRHLFRSVPWVVLEAGFNVVHGLSSVFAIGLLVPPGELGKASVALSTVLFIESFTSMGLQEAVIRSRSGDTITTDTAFCLALCFALAGVLLATIAAFPLGYLYDDYQITSLLLSSSSLLPLNALTLVPAAKLARKLRGGTLTKRMILGKFAGLATLFLFGLLGAGAWAVVVSAIATSAGGLFVLTLFATRFPRLRFDRPKARELLGFGVIQSLENVFWSATYRIFGILLGYLHGSVALGYFYFAQRLVEEMASMLQLLVNRFALSFFAGLERAASSGATIGAFIAGTRVLTSVAAPAFALLAFFAEDVLIIFFGHRWDPAGPLIAILSIGWIFAFPRVLVGPMLRARGDQMLVLYYAGLSCAFTLLACIASARYPLFVVALAWTTRHLIAIPWSAWVVHYRLGIAYKTLAELTIRPLLAVFAMSVVILAVGYIVPSLERHLQLAIQVTIGLIVYACTIYFVDRESLNLMRRIAYSVLGRARL</sequence>
<dbReference type="RefSeq" id="WP_080670181.1">
    <property type="nucleotide sequence ID" value="NZ_AP021854.1"/>
</dbReference>
<feature type="transmembrane region" description="Helical" evidence="7">
    <location>
        <begin position="308"/>
        <end position="329"/>
    </location>
</feature>
<evidence type="ECO:0000256" key="4">
    <source>
        <dbReference type="ARBA" id="ARBA00022692"/>
    </source>
</evidence>
<keyword evidence="9" id="KW-1185">Reference proteome</keyword>
<evidence type="ECO:0000256" key="6">
    <source>
        <dbReference type="ARBA" id="ARBA00023136"/>
    </source>
</evidence>
<feature type="transmembrane region" description="Helical" evidence="7">
    <location>
        <begin position="239"/>
        <end position="258"/>
    </location>
</feature>
<organism evidence="8 9">
    <name type="scientific">Bradyrhizobium ottawaense</name>
    <dbReference type="NCBI Taxonomy" id="931866"/>
    <lineage>
        <taxon>Bacteria</taxon>
        <taxon>Pseudomonadati</taxon>
        <taxon>Pseudomonadota</taxon>
        <taxon>Alphaproteobacteria</taxon>
        <taxon>Hyphomicrobiales</taxon>
        <taxon>Nitrobacteraceae</taxon>
        <taxon>Bradyrhizobium</taxon>
    </lineage>
</organism>
<comment type="caution">
    <text evidence="8">The sequence shown here is derived from an EMBL/GenBank/DDBJ whole genome shotgun (WGS) entry which is preliminary data.</text>
</comment>
<feature type="transmembrane region" description="Helical" evidence="7">
    <location>
        <begin position="25"/>
        <end position="46"/>
    </location>
</feature>
<comment type="similarity">
    <text evidence="2">Belongs to the polysaccharide synthase family.</text>
</comment>
<feature type="transmembrane region" description="Helical" evidence="7">
    <location>
        <begin position="455"/>
        <end position="476"/>
    </location>
</feature>
<reference evidence="8 9" key="1">
    <citation type="submission" date="2024-07" db="EMBL/GenBank/DDBJ databases">
        <title>Genomic Encyclopedia of Type Strains, Phase V (KMG-V): Genome sequencing to study the core and pangenomes of soil and plant-associated prokaryotes.</title>
        <authorList>
            <person name="Whitman W."/>
        </authorList>
    </citation>
    <scope>NUCLEOTIDE SEQUENCE [LARGE SCALE GENOMIC DNA]</scope>
    <source>
        <strain evidence="8 9">USDA 152</strain>
    </source>
</reference>
<feature type="transmembrane region" description="Helical" evidence="7">
    <location>
        <begin position="126"/>
        <end position="148"/>
    </location>
</feature>
<feature type="transmembrane region" description="Helical" evidence="7">
    <location>
        <begin position="58"/>
        <end position="79"/>
    </location>
</feature>
<dbReference type="EMBL" id="JBGBZJ010000003">
    <property type="protein sequence ID" value="MEY9455648.1"/>
    <property type="molecule type" value="Genomic_DNA"/>
</dbReference>
<feature type="transmembrane region" description="Helical" evidence="7">
    <location>
        <begin position="160"/>
        <end position="177"/>
    </location>
</feature>
<evidence type="ECO:0000256" key="1">
    <source>
        <dbReference type="ARBA" id="ARBA00004651"/>
    </source>
</evidence>
<evidence type="ECO:0000256" key="5">
    <source>
        <dbReference type="ARBA" id="ARBA00022989"/>
    </source>
</evidence>
<accession>A0ABV4FVN6</accession>
<dbReference type="Pfam" id="PF13440">
    <property type="entry name" value="Polysacc_synt_3"/>
    <property type="match status" value="1"/>
</dbReference>
<evidence type="ECO:0000313" key="9">
    <source>
        <dbReference type="Proteomes" id="UP001565369"/>
    </source>
</evidence>
<proteinExistence type="inferred from homology"/>
<feature type="transmembrane region" description="Helical" evidence="7">
    <location>
        <begin position="335"/>
        <end position="355"/>
    </location>
</feature>
<feature type="transmembrane region" description="Helical" evidence="7">
    <location>
        <begin position="393"/>
        <end position="415"/>
    </location>
</feature>
<keyword evidence="4 7" id="KW-0812">Transmembrane</keyword>
<protein>
    <submittedName>
        <fullName evidence="8">O-antigen/teichoic acid export membrane protein</fullName>
    </submittedName>
</protein>
<dbReference type="Proteomes" id="UP001565369">
    <property type="component" value="Unassembled WGS sequence"/>
</dbReference>
<keyword evidence="5 7" id="KW-1133">Transmembrane helix</keyword>
<feature type="transmembrane region" description="Helical" evidence="7">
    <location>
        <begin position="91"/>
        <end position="114"/>
    </location>
</feature>
<name>A0ABV4FVN6_9BRAD</name>
<comment type="subcellular location">
    <subcellularLocation>
        <location evidence="1">Cell membrane</location>
        <topology evidence="1">Multi-pass membrane protein</topology>
    </subcellularLocation>
</comment>
<dbReference type="PANTHER" id="PTHR30250">
    <property type="entry name" value="PST FAMILY PREDICTED COLANIC ACID TRANSPORTER"/>
    <property type="match status" value="1"/>
</dbReference>
<keyword evidence="6 7" id="KW-0472">Membrane</keyword>
<evidence type="ECO:0000256" key="7">
    <source>
        <dbReference type="SAM" id="Phobius"/>
    </source>
</evidence>
<dbReference type="PANTHER" id="PTHR30250:SF10">
    <property type="entry name" value="LIPOPOLYSACCHARIDE BIOSYNTHESIS PROTEIN WZXC"/>
    <property type="match status" value="1"/>
</dbReference>
<evidence type="ECO:0000313" key="8">
    <source>
        <dbReference type="EMBL" id="MEY9455648.1"/>
    </source>
</evidence>
<evidence type="ECO:0000256" key="2">
    <source>
        <dbReference type="ARBA" id="ARBA00007430"/>
    </source>
</evidence>
<evidence type="ECO:0000256" key="3">
    <source>
        <dbReference type="ARBA" id="ARBA00022475"/>
    </source>
</evidence>
<dbReference type="InterPro" id="IPR050833">
    <property type="entry name" value="Poly_Biosynth_Transport"/>
</dbReference>
<keyword evidence="3" id="KW-1003">Cell membrane</keyword>